<gene>
    <name evidence="2" type="ORF">DXC19_11535</name>
</gene>
<reference evidence="2 3" key="1">
    <citation type="submission" date="2018-08" db="EMBL/GenBank/DDBJ databases">
        <title>A genome reference for cultivated species of the human gut microbiota.</title>
        <authorList>
            <person name="Zou Y."/>
            <person name="Xue W."/>
            <person name="Luo G."/>
        </authorList>
    </citation>
    <scope>NUCLEOTIDE SEQUENCE [LARGE SCALE GENOMIC DNA]</scope>
    <source>
        <strain evidence="2 3">OM08-17AT</strain>
    </source>
</reference>
<accession>A0A8B2ZNC1</accession>
<dbReference type="AlphaFoldDB" id="A0A8B2ZNC1"/>
<evidence type="ECO:0000313" key="3">
    <source>
        <dbReference type="Proteomes" id="UP000261016"/>
    </source>
</evidence>
<dbReference type="Proteomes" id="UP000261016">
    <property type="component" value="Unassembled WGS sequence"/>
</dbReference>
<dbReference type="EMBL" id="QSTD01000009">
    <property type="protein sequence ID" value="RGM28309.1"/>
    <property type="molecule type" value="Genomic_DNA"/>
</dbReference>
<proteinExistence type="predicted"/>
<name>A0A8B2ZNC1_STAWA</name>
<comment type="caution">
    <text evidence="2">The sequence shown here is derived from an EMBL/GenBank/DDBJ whole genome shotgun (WGS) entry which is preliminary data.</text>
</comment>
<sequence length="198" mass="23185">MTNQAKNHDVHEEAKHVRRNVISTVLIILIVIAGMYAFHQHENKVKAQDRLDKRLEINKDIKNHNKKIDKYNKQLEKDVGVYETKQATDDFYSYFFEWDSWKQYRDNMAELRKLFPNIDKDKVVDISGNKIGASASPTSNYEKTSFIGDKEGRVVDLVEQNKSYQDGTETTAIWYIVADYKDGKLDIREMKPYRDVGE</sequence>
<dbReference type="RefSeq" id="WP_117725964.1">
    <property type="nucleotide sequence ID" value="NZ_CABMFV010000009.1"/>
</dbReference>
<keyword evidence="1" id="KW-1133">Transmembrane helix</keyword>
<keyword evidence="1" id="KW-0812">Transmembrane</keyword>
<evidence type="ECO:0000313" key="2">
    <source>
        <dbReference type="EMBL" id="RGM28309.1"/>
    </source>
</evidence>
<keyword evidence="1" id="KW-0472">Membrane</keyword>
<protein>
    <submittedName>
        <fullName evidence="2">Uncharacterized protein</fullName>
    </submittedName>
</protein>
<evidence type="ECO:0000256" key="1">
    <source>
        <dbReference type="SAM" id="Phobius"/>
    </source>
</evidence>
<organism evidence="2 3">
    <name type="scientific">Staphylococcus warneri</name>
    <dbReference type="NCBI Taxonomy" id="1292"/>
    <lineage>
        <taxon>Bacteria</taxon>
        <taxon>Bacillati</taxon>
        <taxon>Bacillota</taxon>
        <taxon>Bacilli</taxon>
        <taxon>Bacillales</taxon>
        <taxon>Staphylococcaceae</taxon>
        <taxon>Staphylococcus</taxon>
    </lineage>
</organism>
<feature type="transmembrane region" description="Helical" evidence="1">
    <location>
        <begin position="21"/>
        <end position="38"/>
    </location>
</feature>